<keyword evidence="13" id="KW-0472">Membrane</keyword>
<dbReference type="Proteomes" id="UP001564626">
    <property type="component" value="Unassembled WGS sequence"/>
</dbReference>
<protein>
    <recommendedName>
        <fullName evidence="3">histidine kinase</fullName>
        <ecNumber evidence="3">2.7.13.3</ecNumber>
    </recommendedName>
</protein>
<organism evidence="15 16">
    <name type="scientific">Saccharopolyspora cebuensis</name>
    <dbReference type="NCBI Taxonomy" id="418759"/>
    <lineage>
        <taxon>Bacteria</taxon>
        <taxon>Bacillati</taxon>
        <taxon>Actinomycetota</taxon>
        <taxon>Actinomycetes</taxon>
        <taxon>Pseudonocardiales</taxon>
        <taxon>Pseudonocardiaceae</taxon>
        <taxon>Saccharopolyspora</taxon>
    </lineage>
</organism>
<comment type="catalytic activity">
    <reaction evidence="1">
        <text>ATP + protein L-histidine = ADP + protein N-phospho-L-histidine.</text>
        <dbReference type="EC" id="2.7.13.3"/>
    </reaction>
</comment>
<feature type="compositionally biased region" description="Low complexity" evidence="12">
    <location>
        <begin position="859"/>
        <end position="870"/>
    </location>
</feature>
<dbReference type="CDD" id="cd06225">
    <property type="entry name" value="HAMP"/>
    <property type="match status" value="1"/>
</dbReference>
<gene>
    <name evidence="15" type="ORF">AB8O55_15785</name>
</gene>
<accession>A0ABV4CIF4</accession>
<evidence type="ECO:0000256" key="7">
    <source>
        <dbReference type="ARBA" id="ARBA00022741"/>
    </source>
</evidence>
<keyword evidence="10 13" id="KW-1133">Transmembrane helix</keyword>
<dbReference type="Pfam" id="PF00672">
    <property type="entry name" value="HAMP"/>
    <property type="match status" value="1"/>
</dbReference>
<dbReference type="Gene3D" id="3.30.565.10">
    <property type="entry name" value="Histidine kinase-like ATPase, C-terminal domain"/>
    <property type="match status" value="1"/>
</dbReference>
<dbReference type="PANTHER" id="PTHR44936:SF9">
    <property type="entry name" value="SENSOR PROTEIN CREC"/>
    <property type="match status" value="1"/>
</dbReference>
<dbReference type="SMART" id="SM00387">
    <property type="entry name" value="HATPase_c"/>
    <property type="match status" value="1"/>
</dbReference>
<dbReference type="SMART" id="SM00304">
    <property type="entry name" value="HAMP"/>
    <property type="match status" value="1"/>
</dbReference>
<evidence type="ECO:0000256" key="12">
    <source>
        <dbReference type="SAM" id="MobiDB-lite"/>
    </source>
</evidence>
<keyword evidence="4" id="KW-0597">Phosphoprotein</keyword>
<dbReference type="Pfam" id="PF02518">
    <property type="entry name" value="HATPase_c"/>
    <property type="match status" value="1"/>
</dbReference>
<sequence length="1073" mass="115093">MSAAAQETGMLNNDPGTGARAGEHYTSAPITAQQTKWWRLRNWRLRYKMAAVLLVPTLAALGVGGVRVYDGLATTARMNTIVEQVELAQRTANLTHELQRERDFAVVYTTSNGADDLGDYNAQIQRVDQAVQQLEAFEGRVEDFVPEVADAYDSATNRLDSLSALRGTINDRFTSPQALVAYGSVIDSVLQVSRSVATSSSDTGVTGTARATEAIARAKEQLAQQRSILLGAALRNEFLTGQTDAIRAADAQFEAAYAEFVNAASPAQQALYSARVAGAEVDGSEQLMQTALIAAEEDRDGLGINPQEWGAQSGVWTDLVRSVETDLLSQFHDESSELAGSAQWTVIRDAGLVVLLLVLAFGVALFIARSIVRPLRTLRYGALEIAQQSLPDSITKINESPSSAGHVSVPPVPVHSQEEIGQVARSFDAVHQQALRLASEQALLRANVNDLFVNLARRSQTLVQRQLALIDRLEQDEQDPDQLSSLFELDHLATRMRRNNENLLILGGTDLTRRMMRPVPLSEVLGAAVSEVEQYARIAVADSPDLAIQGRVVNDFVHLVAELLENATVFSNPDTEVTVRAAYRRRELVVEIRDRGVGVDSADVDEINERLTRPPEIDVAVSRRMGLFVVGQLARRHDITVELQNNGDLEGGVTATVHLSGEYVAQLTPDGPVPMPDLPRGPEERRESGSGDTGTHLGLAAAFGQGGRGGGAAEPPTERAALPTRSRPEEPAELPDEPEAAPELPAEYSVRLASGSSFGATDVPQWQDEDQAPADDGVRAVDWPSEEIPEEFADSSCAAPATGADLFRNPFEAEKTGNTPAVVDDPPGRPEPAGRSNGHQRNGHQDSVSAAGLPRRRPASAPDSDSGAAAPRPPAAADDEAKGATWDMDDAPTQRLPIYEAVLSQWFRESEGDEPDTTAAAPPPAAPRPISEEPTSTNGHRAPEPDQGETELIEATPAASSGTGQHPVLPAPEPGWGSADDGWAAAEALVQQTQQAQETTTSAGLPKRVPKSNLVPGSAAPRTEQPARPKPATPRSADAVRGRMANFQQGIRRGRHAKNDQPSSNSSRHEEQE</sequence>
<dbReference type="SUPFAM" id="SSF55874">
    <property type="entry name" value="ATPase domain of HSP90 chaperone/DNA topoisomerase II/histidine kinase"/>
    <property type="match status" value="1"/>
</dbReference>
<feature type="transmembrane region" description="Helical" evidence="13">
    <location>
        <begin position="350"/>
        <end position="372"/>
    </location>
</feature>
<keyword evidence="7" id="KW-0547">Nucleotide-binding</keyword>
<keyword evidence="8" id="KW-0418">Kinase</keyword>
<keyword evidence="16" id="KW-1185">Reference proteome</keyword>
<dbReference type="Pfam" id="PF08376">
    <property type="entry name" value="NIT"/>
    <property type="match status" value="1"/>
</dbReference>
<keyword evidence="11" id="KW-0902">Two-component regulatory system</keyword>
<evidence type="ECO:0000256" key="11">
    <source>
        <dbReference type="ARBA" id="ARBA00023012"/>
    </source>
</evidence>
<dbReference type="EC" id="2.7.13.3" evidence="3"/>
<dbReference type="InterPro" id="IPR050980">
    <property type="entry name" value="2C_sensor_his_kinase"/>
</dbReference>
<dbReference type="InterPro" id="IPR003594">
    <property type="entry name" value="HATPase_dom"/>
</dbReference>
<dbReference type="Gene3D" id="6.10.340.10">
    <property type="match status" value="1"/>
</dbReference>
<evidence type="ECO:0000313" key="16">
    <source>
        <dbReference type="Proteomes" id="UP001564626"/>
    </source>
</evidence>
<evidence type="ECO:0000259" key="14">
    <source>
        <dbReference type="PROSITE" id="PS50885"/>
    </source>
</evidence>
<dbReference type="InterPro" id="IPR036890">
    <property type="entry name" value="HATPase_C_sf"/>
</dbReference>
<feature type="compositionally biased region" description="Acidic residues" evidence="12">
    <location>
        <begin position="784"/>
        <end position="793"/>
    </location>
</feature>
<feature type="compositionally biased region" description="Acidic residues" evidence="12">
    <location>
        <begin position="731"/>
        <end position="740"/>
    </location>
</feature>
<evidence type="ECO:0000313" key="15">
    <source>
        <dbReference type="EMBL" id="MEY8040870.1"/>
    </source>
</evidence>
<comment type="caution">
    <text evidence="15">The sequence shown here is derived from an EMBL/GenBank/DDBJ whole genome shotgun (WGS) entry which is preliminary data.</text>
</comment>
<feature type="region of interest" description="Disordered" evidence="12">
    <location>
        <begin position="665"/>
        <end position="1073"/>
    </location>
</feature>
<keyword evidence="5" id="KW-0808">Transferase</keyword>
<feature type="compositionally biased region" description="Basic and acidic residues" evidence="12">
    <location>
        <begin position="680"/>
        <end position="689"/>
    </location>
</feature>
<feature type="region of interest" description="Disordered" evidence="12">
    <location>
        <begin position="1"/>
        <end position="26"/>
    </location>
</feature>
<dbReference type="PROSITE" id="PS50885">
    <property type="entry name" value="HAMP"/>
    <property type="match status" value="1"/>
</dbReference>
<evidence type="ECO:0000256" key="4">
    <source>
        <dbReference type="ARBA" id="ARBA00022553"/>
    </source>
</evidence>
<evidence type="ECO:0000256" key="9">
    <source>
        <dbReference type="ARBA" id="ARBA00022840"/>
    </source>
</evidence>
<keyword evidence="9" id="KW-0067">ATP-binding</keyword>
<proteinExistence type="predicted"/>
<feature type="transmembrane region" description="Helical" evidence="13">
    <location>
        <begin position="49"/>
        <end position="69"/>
    </location>
</feature>
<reference evidence="15 16" key="1">
    <citation type="submission" date="2024-08" db="EMBL/GenBank/DDBJ databases">
        <title>Genome mining of Saccharopolyspora cebuensis PGLac3 from Nigerian medicinal plant.</title>
        <authorList>
            <person name="Ezeobiora C.E."/>
            <person name="Igbokwe N.H."/>
            <person name="Amin D.H."/>
            <person name="Mendie U.E."/>
        </authorList>
    </citation>
    <scope>NUCLEOTIDE SEQUENCE [LARGE SCALE GENOMIC DNA]</scope>
    <source>
        <strain evidence="15 16">PGLac3</strain>
    </source>
</reference>
<name>A0ABV4CIF4_9PSEU</name>
<dbReference type="EMBL" id="JBGEHV010000027">
    <property type="protein sequence ID" value="MEY8040870.1"/>
    <property type="molecule type" value="Genomic_DNA"/>
</dbReference>
<evidence type="ECO:0000256" key="5">
    <source>
        <dbReference type="ARBA" id="ARBA00022679"/>
    </source>
</evidence>
<keyword evidence="6 13" id="KW-0812">Transmembrane</keyword>
<evidence type="ECO:0000256" key="2">
    <source>
        <dbReference type="ARBA" id="ARBA00004370"/>
    </source>
</evidence>
<evidence type="ECO:0000256" key="10">
    <source>
        <dbReference type="ARBA" id="ARBA00022989"/>
    </source>
</evidence>
<evidence type="ECO:0000256" key="13">
    <source>
        <dbReference type="SAM" id="Phobius"/>
    </source>
</evidence>
<evidence type="ECO:0000256" key="6">
    <source>
        <dbReference type="ARBA" id="ARBA00022692"/>
    </source>
</evidence>
<feature type="compositionally biased region" description="Low complexity" evidence="12">
    <location>
        <begin position="975"/>
        <end position="1001"/>
    </location>
</feature>
<feature type="compositionally biased region" description="Polar residues" evidence="12">
    <location>
        <begin position="837"/>
        <end position="848"/>
    </location>
</feature>
<dbReference type="PANTHER" id="PTHR44936">
    <property type="entry name" value="SENSOR PROTEIN CREC"/>
    <property type="match status" value="1"/>
</dbReference>
<evidence type="ECO:0000256" key="1">
    <source>
        <dbReference type="ARBA" id="ARBA00000085"/>
    </source>
</evidence>
<feature type="domain" description="HAMP" evidence="14">
    <location>
        <begin position="369"/>
        <end position="439"/>
    </location>
</feature>
<evidence type="ECO:0000256" key="3">
    <source>
        <dbReference type="ARBA" id="ARBA00012438"/>
    </source>
</evidence>
<dbReference type="RefSeq" id="WP_369774972.1">
    <property type="nucleotide sequence ID" value="NZ_JBGEHV010000027.1"/>
</dbReference>
<comment type="subcellular location">
    <subcellularLocation>
        <location evidence="2">Membrane</location>
    </subcellularLocation>
</comment>
<dbReference type="InterPro" id="IPR013587">
    <property type="entry name" value="Nitrate/nitrite_sensing"/>
</dbReference>
<dbReference type="InterPro" id="IPR003660">
    <property type="entry name" value="HAMP_dom"/>
</dbReference>
<evidence type="ECO:0000256" key="8">
    <source>
        <dbReference type="ARBA" id="ARBA00022777"/>
    </source>
</evidence>